<name>A0A3S0R3K4_9GAMM</name>
<dbReference type="Proteomes" id="UP000274358">
    <property type="component" value="Unassembled WGS sequence"/>
</dbReference>
<evidence type="ECO:0000313" key="3">
    <source>
        <dbReference type="Proteomes" id="UP000274358"/>
    </source>
</evidence>
<feature type="region of interest" description="Disordered" evidence="1">
    <location>
        <begin position="1"/>
        <end position="36"/>
    </location>
</feature>
<dbReference type="OrthoDB" id="5958085at2"/>
<keyword evidence="3" id="KW-1185">Reference proteome</keyword>
<comment type="caution">
    <text evidence="2">The sequence shown here is derived from an EMBL/GenBank/DDBJ whole genome shotgun (WGS) entry which is preliminary data.</text>
</comment>
<gene>
    <name evidence="2" type="ORF">EKH80_10985</name>
</gene>
<evidence type="ECO:0000256" key="1">
    <source>
        <dbReference type="SAM" id="MobiDB-lite"/>
    </source>
</evidence>
<proteinExistence type="predicted"/>
<feature type="compositionally biased region" description="Polar residues" evidence="1">
    <location>
        <begin position="1"/>
        <end position="15"/>
    </location>
</feature>
<dbReference type="AlphaFoldDB" id="A0A3S0R3K4"/>
<evidence type="ECO:0000313" key="2">
    <source>
        <dbReference type="EMBL" id="RUL75252.1"/>
    </source>
</evidence>
<dbReference type="RefSeq" id="WP_126684811.1">
    <property type="nucleotide sequence ID" value="NZ_RYYV01000007.1"/>
</dbReference>
<accession>A0A3S0R3K4</accession>
<dbReference type="EMBL" id="RYYV01000007">
    <property type="protein sequence ID" value="RUL75252.1"/>
    <property type="molecule type" value="Genomic_DNA"/>
</dbReference>
<protein>
    <submittedName>
        <fullName evidence="2">Uncharacterized protein</fullName>
    </submittedName>
</protein>
<sequence length="60" mass="6392">MSTKPNADASINNEGGTDGANPPGAMHGPHHSDLDMVEIAAHDEVQHEDALRHSSLRVPR</sequence>
<organism evidence="2 3">
    <name type="scientific">Dyella choica</name>
    <dbReference type="NCBI Taxonomy" id="1927959"/>
    <lineage>
        <taxon>Bacteria</taxon>
        <taxon>Pseudomonadati</taxon>
        <taxon>Pseudomonadota</taxon>
        <taxon>Gammaproteobacteria</taxon>
        <taxon>Lysobacterales</taxon>
        <taxon>Rhodanobacteraceae</taxon>
        <taxon>Dyella</taxon>
    </lineage>
</organism>
<reference evidence="2 3" key="1">
    <citation type="submission" date="2018-12" db="EMBL/GenBank/DDBJ databases">
        <title>Dyella dinghuensis sp. nov. DHOA06 and Dyella choica sp. nov. 4M-K27, isolated from forest soil.</title>
        <authorList>
            <person name="Qiu L.-H."/>
            <person name="Gao Z.-H."/>
        </authorList>
    </citation>
    <scope>NUCLEOTIDE SEQUENCE [LARGE SCALE GENOMIC DNA]</scope>
    <source>
        <strain evidence="2 3">4M-K27</strain>
    </source>
</reference>